<reference evidence="2 3" key="1">
    <citation type="submission" date="2024-06" db="EMBL/GenBank/DDBJ databases">
        <authorList>
            <person name="Li F."/>
        </authorList>
    </citation>
    <scope>NUCLEOTIDE SEQUENCE [LARGE SCALE GENOMIC DNA]</scope>
    <source>
        <strain evidence="2 3">GXAS 311</strain>
    </source>
</reference>
<feature type="coiled-coil region" evidence="1">
    <location>
        <begin position="491"/>
        <end position="518"/>
    </location>
</feature>
<feature type="coiled-coil region" evidence="1">
    <location>
        <begin position="847"/>
        <end position="874"/>
    </location>
</feature>
<accession>A0ABV2BV21</accession>
<protein>
    <submittedName>
        <fullName evidence="2">SbcC/MukB-like Walker B domain-containing protein</fullName>
    </submittedName>
</protein>
<evidence type="ECO:0000256" key="1">
    <source>
        <dbReference type="SAM" id="Coils"/>
    </source>
</evidence>
<dbReference type="Proteomes" id="UP001548189">
    <property type="component" value="Unassembled WGS sequence"/>
</dbReference>
<dbReference type="Pfam" id="PF13555">
    <property type="entry name" value="AAA_29"/>
    <property type="match status" value="1"/>
</dbReference>
<dbReference type="SUPFAM" id="SSF52540">
    <property type="entry name" value="P-loop containing nucleoside triphosphate hydrolases"/>
    <property type="match status" value="1"/>
</dbReference>
<organism evidence="2 3">
    <name type="scientific">Aliikangiella maris</name>
    <dbReference type="NCBI Taxonomy" id="3162458"/>
    <lineage>
        <taxon>Bacteria</taxon>
        <taxon>Pseudomonadati</taxon>
        <taxon>Pseudomonadota</taxon>
        <taxon>Gammaproteobacteria</taxon>
        <taxon>Oceanospirillales</taxon>
        <taxon>Pleioneaceae</taxon>
        <taxon>Aliikangiella</taxon>
    </lineage>
</organism>
<dbReference type="PANTHER" id="PTHR32182">
    <property type="entry name" value="DNA REPLICATION AND REPAIR PROTEIN RECF"/>
    <property type="match status" value="1"/>
</dbReference>
<keyword evidence="3" id="KW-1185">Reference proteome</keyword>
<name>A0ABV2BV21_9GAMM</name>
<comment type="caution">
    <text evidence="2">The sequence shown here is derived from an EMBL/GenBank/DDBJ whole genome shotgun (WGS) entry which is preliminary data.</text>
</comment>
<evidence type="ECO:0000313" key="3">
    <source>
        <dbReference type="Proteomes" id="UP001548189"/>
    </source>
</evidence>
<dbReference type="PANTHER" id="PTHR32182:SF0">
    <property type="entry name" value="DNA REPLICATION AND REPAIR PROTEIN RECF"/>
    <property type="match status" value="1"/>
</dbReference>
<proteinExistence type="predicted"/>
<sequence>MFLKKLIMVNWGNLPNSEFEFGPINLFSGGNGSGKTTAADMIQTIMTAAHENLFQYNPGQDETTQKGRGGKKVRTLASYVLGCDDGSYSRLNPTDGYMAASFFPTEGEVGEPFTAMLGVRAWLENAGSNRLARQEELVFYILTQQQNRTLQLSDLQPDNAVLTLDNLHNSLIALFGKSAVEKYDTKRAYLRRLYGVLRGKKDAVTDVEAMGAAKAFSRFMAYKPVQSINRFVADEILEKKDLGEAVRSISSQLKTIHGMEKDAGKIQESVNVLESAVNYSEGYLQTWRDFKLKKYTLARHHYVIRQKDYVAAKDKEKQIRNEQAELDQNIQINTQRVEQLHQQRIALEAQRMGVAALQEKDELEKKRDKESQALALKAQRLLMESQLLDGNLQATRQIIKQIQSPGIQTELPMIAELKTLAAGKKVIAGINDSSFDIHQLMGKDLLNDIQGLEKQLDEINQIQSINNAWVEHWEDNNEQRKSLKVLVDNYLDRLEQNFQQLAKECQQKESVVSRLEQQQVDYPDYVNKAITAIENMCPKADPRVLCDHVEVIDEKWQAAIEGYLGGARYSIIVDEAFEAEAIRVVRGLPGRANKARIIQAYKAQRDAQRMALEKNSIIHLMDFTHSTAKNFLIASYGSVIQVNDEYELRTTRRGLTVDCLASGNYALFRCDISESELVFGAKARQKAFVGQQYELQKLTERWNQVNEKIGDVKLLINSISKLKSVALIEPLSETLAYHRELQKIENLLSHIDLSDHQALEQKLIDLTREEKTRREEGELLIEERGKLKGRLEALVKSFTRLSNDQEETLTLVDACESELKQLQSIWSSFDLENSLNIADSLANTLNAATAETEIQEVESNLFKLEKQLDDAIKNHNQICQPGDALIYTAFNGEFDLKLFNSIIKLQRQIDNIYNRLKNNILLEKHQQLKQLKESFNHTFVTNLCHSIHQAINDGKRQIDLLNQELTNHKFGDDRETFRFDYEWIPEYKEYAKFFEDVIKHPDLTEGQTLFDVKLTKKSVEVRDRLMAMLLEEDSDKALRELGRIADYRNYRQYEIYKEVDGKPPIALSEYGTGSGGQLETPAYIIRAAAITSAFRFAEGRCHLRTVLVDEAFSKMDETRSREVINYLTESLGLQLVFIMPTSKCGPFMDLISNEFVFAKVPSPAKRGELNTRVLVDRKVCNTDKIKDLWANHKRTVYRQAELDFLAELEAIDES</sequence>
<dbReference type="RefSeq" id="WP_353896353.1">
    <property type="nucleotide sequence ID" value="NZ_JBEVCJ010000013.1"/>
</dbReference>
<dbReference type="Gene3D" id="3.40.50.300">
    <property type="entry name" value="P-loop containing nucleotide triphosphate hydrolases"/>
    <property type="match status" value="1"/>
</dbReference>
<dbReference type="Pfam" id="PF13558">
    <property type="entry name" value="SbcC_Walker_B"/>
    <property type="match status" value="1"/>
</dbReference>
<keyword evidence="1" id="KW-0175">Coiled coil</keyword>
<dbReference type="EMBL" id="JBEVCJ010000013">
    <property type="protein sequence ID" value="MET1255767.1"/>
    <property type="molecule type" value="Genomic_DNA"/>
</dbReference>
<evidence type="ECO:0000313" key="2">
    <source>
        <dbReference type="EMBL" id="MET1255767.1"/>
    </source>
</evidence>
<dbReference type="InterPro" id="IPR027417">
    <property type="entry name" value="P-loop_NTPase"/>
</dbReference>
<gene>
    <name evidence="2" type="ORF">ABVT43_11575</name>
</gene>